<sequence length="266" mass="28798">MQPFVEPDSPRVAAAMEENMADHMTYLARRHPGATVRDEPGLLLVDSSLPTNTFNVVCRARLRPGDADARIAAAVAHFRAQSRPFAWWVGPDALPEDLEARLTAHGLTCAEGETGMAADLSRLPALALPAGLSLRRVRTTRELDDFAHVVARNWEPMDRNVLAFYAATAAWALAPDCPARFYVGYLDGAPVASSECHLAHGVAGLYSVATVKEARRRGIGTALTLAPLLEAREAGYRTATLQASADGQGVYARLGFQPRGSFREYQ</sequence>
<dbReference type="CDD" id="cd04301">
    <property type="entry name" value="NAT_SF"/>
    <property type="match status" value="1"/>
</dbReference>
<keyword evidence="1" id="KW-0808">Transferase</keyword>
<dbReference type="InterPro" id="IPR000182">
    <property type="entry name" value="GNAT_dom"/>
</dbReference>
<accession>A0ABX7NNI6</accession>
<proteinExistence type="predicted"/>
<dbReference type="PANTHER" id="PTHR43877">
    <property type="entry name" value="AMINOALKYLPHOSPHONATE N-ACETYLTRANSFERASE-RELATED-RELATED"/>
    <property type="match status" value="1"/>
</dbReference>
<evidence type="ECO:0000259" key="3">
    <source>
        <dbReference type="PROSITE" id="PS51186"/>
    </source>
</evidence>
<dbReference type="Gene3D" id="3.40.630.30">
    <property type="match status" value="1"/>
</dbReference>
<reference evidence="4 5" key="1">
    <citation type="submission" date="2021-02" db="EMBL/GenBank/DDBJ databases">
        <title>De Novo genome assembly of isolated myxobacteria.</title>
        <authorList>
            <person name="Stevens D.C."/>
        </authorList>
    </citation>
    <scope>NUCLEOTIDE SEQUENCE [LARGE SCALE GENOMIC DNA]</scope>
    <source>
        <strain evidence="5">SCPEA02</strain>
    </source>
</reference>
<name>A0ABX7NNI6_9BACT</name>
<evidence type="ECO:0000313" key="5">
    <source>
        <dbReference type="Proteomes" id="UP000662747"/>
    </source>
</evidence>
<dbReference type="InterPro" id="IPR016181">
    <property type="entry name" value="Acyl_CoA_acyltransferase"/>
</dbReference>
<keyword evidence="2" id="KW-0012">Acyltransferase</keyword>
<evidence type="ECO:0000256" key="1">
    <source>
        <dbReference type="ARBA" id="ARBA00022679"/>
    </source>
</evidence>
<dbReference type="InterPro" id="IPR050832">
    <property type="entry name" value="Bact_Acetyltransf"/>
</dbReference>
<dbReference type="Pfam" id="PF00583">
    <property type="entry name" value="Acetyltransf_1"/>
    <property type="match status" value="1"/>
</dbReference>
<dbReference type="RefSeq" id="WP_206721582.1">
    <property type="nucleotide sequence ID" value="NZ_CP071090.1"/>
</dbReference>
<protein>
    <submittedName>
        <fullName evidence="4">GNAT family N-acetyltransferase</fullName>
    </submittedName>
</protein>
<dbReference type="EMBL" id="CP071090">
    <property type="protein sequence ID" value="QSQ20001.1"/>
    <property type="molecule type" value="Genomic_DNA"/>
</dbReference>
<dbReference type="Proteomes" id="UP000662747">
    <property type="component" value="Chromosome"/>
</dbReference>
<organism evidence="4 5">
    <name type="scientific">Pyxidicoccus parkwayensis</name>
    <dbReference type="NCBI Taxonomy" id="2813578"/>
    <lineage>
        <taxon>Bacteria</taxon>
        <taxon>Pseudomonadati</taxon>
        <taxon>Myxococcota</taxon>
        <taxon>Myxococcia</taxon>
        <taxon>Myxococcales</taxon>
        <taxon>Cystobacterineae</taxon>
        <taxon>Myxococcaceae</taxon>
        <taxon>Pyxidicoccus</taxon>
    </lineage>
</organism>
<feature type="domain" description="N-acetyltransferase" evidence="3">
    <location>
        <begin position="132"/>
        <end position="266"/>
    </location>
</feature>
<evidence type="ECO:0000256" key="2">
    <source>
        <dbReference type="ARBA" id="ARBA00023315"/>
    </source>
</evidence>
<keyword evidence="5" id="KW-1185">Reference proteome</keyword>
<dbReference type="PROSITE" id="PS51186">
    <property type="entry name" value="GNAT"/>
    <property type="match status" value="1"/>
</dbReference>
<dbReference type="SUPFAM" id="SSF55729">
    <property type="entry name" value="Acyl-CoA N-acyltransferases (Nat)"/>
    <property type="match status" value="1"/>
</dbReference>
<gene>
    <name evidence="4" type="ORF">JY651_32610</name>
</gene>
<evidence type="ECO:0000313" key="4">
    <source>
        <dbReference type="EMBL" id="QSQ20001.1"/>
    </source>
</evidence>